<reference evidence="1 2" key="1">
    <citation type="submission" date="2015-05" db="EMBL/GenBank/DDBJ databases">
        <title>A genomic and transcriptomic approach to investigate the blue pigment phenotype in Pseudomonas fluorescens.</title>
        <authorList>
            <person name="Andreani N.A."/>
            <person name="Cardazzo B."/>
        </authorList>
    </citation>
    <scope>NUCLEOTIDE SEQUENCE [LARGE SCALE GENOMIC DNA]</scope>
    <source>
        <strain evidence="1 2">Ps_22</strain>
    </source>
</reference>
<comment type="caution">
    <text evidence="1">The sequence shown here is derived from an EMBL/GenBank/DDBJ whole genome shotgun (WGS) entry which is preliminary data.</text>
</comment>
<name>A0A120G6R6_PSEFL</name>
<dbReference type="EMBL" id="LCYA01000107">
    <property type="protein sequence ID" value="KWV86036.1"/>
    <property type="molecule type" value="Genomic_DNA"/>
</dbReference>
<accession>A0A120G6R6</accession>
<gene>
    <name evidence="1" type="ORF">PFLmoz3_04326</name>
</gene>
<protein>
    <submittedName>
        <fullName evidence="1">Uncharacterized protein</fullName>
    </submittedName>
</protein>
<organism evidence="1 2">
    <name type="scientific">Pseudomonas fluorescens</name>
    <dbReference type="NCBI Taxonomy" id="294"/>
    <lineage>
        <taxon>Bacteria</taxon>
        <taxon>Pseudomonadati</taxon>
        <taxon>Pseudomonadota</taxon>
        <taxon>Gammaproteobacteria</taxon>
        <taxon>Pseudomonadales</taxon>
        <taxon>Pseudomonadaceae</taxon>
        <taxon>Pseudomonas</taxon>
    </lineage>
</organism>
<dbReference type="Proteomes" id="UP000061348">
    <property type="component" value="Unassembled WGS sequence"/>
</dbReference>
<evidence type="ECO:0000313" key="1">
    <source>
        <dbReference type="EMBL" id="KWV86036.1"/>
    </source>
</evidence>
<evidence type="ECO:0000313" key="2">
    <source>
        <dbReference type="Proteomes" id="UP000061348"/>
    </source>
</evidence>
<dbReference type="AlphaFoldDB" id="A0A120G6R6"/>
<sequence length="272" mass="30268">MGLLADAMAHLGDIAAKRYRCRGLGLLPGQVQLDLMPNAIQGRVIKDGVVEQQHRHHPLVGRVVSEYQAQQRRLAQVHAISAGIIASEQLSEAVSTVQRHLFAGQHSLAPHHLQRLVQALPDHRGTQDVVTVDDPLQRLGKGLKACAAVEHELRVQHVRVTLLRRKMVIKHAFLERRQGVDILHIRRAAGDRRDDAVDGRLVEVDQGQHVRCDAVGRAQPVTAMFGDQLQQLGFVRDQLIPERVVQRFVIAQGDQVALFGLQTDRMGGDRCQ</sequence>
<proteinExistence type="predicted"/>